<dbReference type="RefSeq" id="XP_033776650.1">
    <property type="nucleotide sequence ID" value="XM_033920759.1"/>
</dbReference>
<dbReference type="SMART" id="SM00244">
    <property type="entry name" value="PHB"/>
    <property type="match status" value="2"/>
</dbReference>
<dbReference type="OrthoDB" id="3592703at2759"/>
<evidence type="ECO:0000313" key="6">
    <source>
        <dbReference type="RefSeq" id="XP_033776649.1"/>
    </source>
</evidence>
<evidence type="ECO:0000259" key="4">
    <source>
        <dbReference type="SMART" id="SM00244"/>
    </source>
</evidence>
<dbReference type="Pfam" id="PF02036">
    <property type="entry name" value="SCP2"/>
    <property type="match status" value="1"/>
</dbReference>
<feature type="transmembrane region" description="Helical" evidence="3">
    <location>
        <begin position="243"/>
        <end position="266"/>
    </location>
</feature>
<gene>
    <name evidence="6 7 8 9 10 11" type="primary">LOC117348528</name>
</gene>
<keyword evidence="5" id="KW-1185">Reference proteome</keyword>
<feature type="region of interest" description="Disordered" evidence="2">
    <location>
        <begin position="425"/>
        <end position="445"/>
    </location>
</feature>
<dbReference type="RefSeq" id="XP_033776654.1">
    <property type="nucleotide sequence ID" value="XM_033920763.1"/>
</dbReference>
<dbReference type="InterPro" id="IPR001107">
    <property type="entry name" value="Band_7"/>
</dbReference>
<sequence length="570" mass="65957">MMFTVIQRCESFHQKCKIEYESETSRSKWHIILIGIMGFITIVMLPLSGWFAVKKLKKNENIVVRRLGTVRVEKKPGFIFLLPFLDDWHRIYRRTQSLKIPSFQVPTKEGMLIVKAEVVYKIYNPVTFVMAVKNLTSFIQIEAERQMMRMFQKKLFIDLVFEEQNIKEKMLAHLQKQANRWGVHVSKIHMGFEPLRENRKYQAESPSQPEESSNFIWAEDSCGMKNEEPNGDKSRKCISSPCYITIMALAIILLIVTFPISIWFLLKRVKKHEGIVIHRLGRMLGAKGPRWIILVPIIDKLQRVDLWIQPLTVPSIKVTTKDGIHMLCHINIKYEIENPVWCAKTMNFAKYLESRVLSGVVKLIKVKNADELHRQHENIEDDLLIYLKTITTSWRLQIHQVEIDYQPVLKESNLIECSGSRIAFENEEDSPPTLPSPVSSPGVSEHKKTDHFISIESVMEDLVYTVGLCFQFEITSPGKPSKKYFLDLTKGNGNAGEGCPNSTPDVILELSEDSLRRMLTGDLSLYTAFLTEKIHISGDISDAVKLYQVFRLFFVHFPNLILSYIYRNIF</sequence>
<dbReference type="InterPro" id="IPR003033">
    <property type="entry name" value="SCP2_sterol-bd_dom"/>
</dbReference>
<evidence type="ECO:0000256" key="3">
    <source>
        <dbReference type="SAM" id="Phobius"/>
    </source>
</evidence>
<dbReference type="RefSeq" id="XP_033776652.1">
    <property type="nucleotide sequence ID" value="XM_033920761.1"/>
</dbReference>
<dbReference type="Pfam" id="PF01145">
    <property type="entry name" value="Band_7"/>
    <property type="match status" value="2"/>
</dbReference>
<dbReference type="RefSeq" id="XP_033776649.1">
    <property type="nucleotide sequence ID" value="XM_033920758.1"/>
</dbReference>
<comment type="similarity">
    <text evidence="1">Belongs to the band 7/mec-2 family.</text>
</comment>
<reference evidence="6 7" key="1">
    <citation type="submission" date="2025-04" db="UniProtKB">
        <authorList>
            <consortium name="RefSeq"/>
        </authorList>
    </citation>
    <scope>IDENTIFICATION</scope>
</reference>
<dbReference type="GeneID" id="117348528"/>
<keyword evidence="3" id="KW-0812">Transmembrane</keyword>
<dbReference type="Gene3D" id="3.30.479.30">
    <property type="entry name" value="Band 7 domain"/>
    <property type="match status" value="2"/>
</dbReference>
<proteinExistence type="inferred from homology"/>
<dbReference type="Gene3D" id="3.30.1050.10">
    <property type="entry name" value="SCP2 sterol-binding domain"/>
    <property type="match status" value="1"/>
</dbReference>
<evidence type="ECO:0000313" key="8">
    <source>
        <dbReference type="RefSeq" id="XP_033776652.1"/>
    </source>
</evidence>
<dbReference type="PANTHER" id="PTHR10264:SF130">
    <property type="entry name" value="STOMATIN-LIKE PROTEIN 1"/>
    <property type="match status" value="1"/>
</dbReference>
<dbReference type="RefSeq" id="XP_033776655.1">
    <property type="nucleotide sequence ID" value="XM_033920764.1"/>
</dbReference>
<dbReference type="GO" id="GO:0005886">
    <property type="term" value="C:plasma membrane"/>
    <property type="evidence" value="ECO:0007669"/>
    <property type="project" value="InterPro"/>
</dbReference>
<feature type="domain" description="Band 7" evidence="4">
    <location>
        <begin position="51"/>
        <end position="209"/>
    </location>
</feature>
<dbReference type="InterPro" id="IPR036527">
    <property type="entry name" value="SCP2_sterol-bd_dom_sf"/>
</dbReference>
<dbReference type="AlphaFoldDB" id="A0A6P8PPN2"/>
<dbReference type="SUPFAM" id="SSF117892">
    <property type="entry name" value="Band 7/SPFH domain"/>
    <property type="match status" value="2"/>
</dbReference>
<evidence type="ECO:0000313" key="9">
    <source>
        <dbReference type="RefSeq" id="XP_033776653.1"/>
    </source>
</evidence>
<dbReference type="KEGG" id="gsh:117348528"/>
<dbReference type="InterPro" id="IPR043202">
    <property type="entry name" value="Band-7_stomatin-like"/>
</dbReference>
<accession>A0A6P8PPN2</accession>
<dbReference type="InterPro" id="IPR036013">
    <property type="entry name" value="Band_7/SPFH_dom_sf"/>
</dbReference>
<dbReference type="PANTHER" id="PTHR10264">
    <property type="entry name" value="BAND 7 PROTEIN-RELATED"/>
    <property type="match status" value="1"/>
</dbReference>
<evidence type="ECO:0000256" key="2">
    <source>
        <dbReference type="SAM" id="MobiDB-lite"/>
    </source>
</evidence>
<dbReference type="SUPFAM" id="SSF55718">
    <property type="entry name" value="SCP-like"/>
    <property type="match status" value="1"/>
</dbReference>
<dbReference type="RefSeq" id="XP_033776653.1">
    <property type="nucleotide sequence ID" value="XM_033920762.1"/>
</dbReference>
<feature type="domain" description="Band 7" evidence="4">
    <location>
        <begin position="264"/>
        <end position="413"/>
    </location>
</feature>
<protein>
    <submittedName>
        <fullName evidence="6 7">Stomatin-like protein 1 isoform X1</fullName>
    </submittedName>
</protein>
<evidence type="ECO:0000313" key="5">
    <source>
        <dbReference type="Proteomes" id="UP000515159"/>
    </source>
</evidence>
<evidence type="ECO:0000313" key="10">
    <source>
        <dbReference type="RefSeq" id="XP_033776654.1"/>
    </source>
</evidence>
<evidence type="ECO:0000313" key="11">
    <source>
        <dbReference type="RefSeq" id="XP_033776655.1"/>
    </source>
</evidence>
<name>A0A6P8PPN2_GEOSA</name>
<feature type="transmembrane region" description="Helical" evidence="3">
    <location>
        <begin position="29"/>
        <end position="53"/>
    </location>
</feature>
<keyword evidence="3" id="KW-1133">Transmembrane helix</keyword>
<keyword evidence="3" id="KW-0472">Membrane</keyword>
<evidence type="ECO:0000313" key="7">
    <source>
        <dbReference type="RefSeq" id="XP_033776650.1"/>
    </source>
</evidence>
<dbReference type="Proteomes" id="UP000515159">
    <property type="component" value="Chromosome 14"/>
</dbReference>
<evidence type="ECO:0000256" key="1">
    <source>
        <dbReference type="ARBA" id="ARBA00008164"/>
    </source>
</evidence>
<organism evidence="5 9">
    <name type="scientific">Geotrypetes seraphini</name>
    <name type="common">Gaboon caecilian</name>
    <name type="synonym">Caecilia seraphini</name>
    <dbReference type="NCBI Taxonomy" id="260995"/>
    <lineage>
        <taxon>Eukaryota</taxon>
        <taxon>Metazoa</taxon>
        <taxon>Chordata</taxon>
        <taxon>Craniata</taxon>
        <taxon>Vertebrata</taxon>
        <taxon>Euteleostomi</taxon>
        <taxon>Amphibia</taxon>
        <taxon>Gymnophiona</taxon>
        <taxon>Geotrypetes</taxon>
    </lineage>
</organism>